<evidence type="ECO:0000256" key="1">
    <source>
        <dbReference type="SAM" id="SignalP"/>
    </source>
</evidence>
<evidence type="ECO:0000313" key="3">
    <source>
        <dbReference type="Proteomes" id="UP001200034"/>
    </source>
</evidence>
<comment type="caution">
    <text evidence="2">The sequence shown here is derived from an EMBL/GenBank/DDBJ whole genome shotgun (WGS) entry which is preliminary data.</text>
</comment>
<keyword evidence="3" id="KW-1185">Reference proteome</keyword>
<reference evidence="2" key="1">
    <citation type="journal article" date="2021" name="Mol. Ecol. Resour.">
        <title>Phylogenomic analyses of the genus Drosophila reveals genomic signals of climate adaptation.</title>
        <authorList>
            <person name="Li F."/>
            <person name="Rane R.V."/>
            <person name="Luria V."/>
            <person name="Xiong Z."/>
            <person name="Chen J."/>
            <person name="Li Z."/>
            <person name="Catullo R.A."/>
            <person name="Griffin P.C."/>
            <person name="Schiffer M."/>
            <person name="Pearce S."/>
            <person name="Lee S.F."/>
            <person name="McElroy K."/>
            <person name="Stocker A."/>
            <person name="Shirriffs J."/>
            <person name="Cockerell F."/>
            <person name="Coppin C."/>
            <person name="Sgro C.M."/>
            <person name="Karger A."/>
            <person name="Cain J.W."/>
            <person name="Weber J.A."/>
            <person name="Santpere G."/>
            <person name="Kirschner M.W."/>
            <person name="Hoffmann A.A."/>
            <person name="Oakeshott J.G."/>
            <person name="Zhang G."/>
        </authorList>
    </citation>
    <scope>NUCLEOTIDE SEQUENCE</scope>
    <source>
        <strain evidence="2">BGI-SZ-2011g</strain>
    </source>
</reference>
<sequence length="128" mass="14697">MKFAFVISFLLCLGLSCNVNGLDCPENCPDTEELVWALGGRCYLYLNKCHYDKENCTRETRKYFKLLNLNHIYSVIALTALKIVTREECQPYCSAFCPESYKAVEGDLNYFGRACERIAHVCKTGERK</sequence>
<dbReference type="PROSITE" id="PS51257">
    <property type="entry name" value="PROKAR_LIPOPROTEIN"/>
    <property type="match status" value="1"/>
</dbReference>
<dbReference type="Proteomes" id="UP001200034">
    <property type="component" value="Unassembled WGS sequence"/>
</dbReference>
<evidence type="ECO:0000313" key="2">
    <source>
        <dbReference type="EMBL" id="KAH8381494.1"/>
    </source>
</evidence>
<name>A0AAD4K727_9MUSC</name>
<proteinExistence type="predicted"/>
<organism evidence="2 3">
    <name type="scientific">Drosophila rubida</name>
    <dbReference type="NCBI Taxonomy" id="30044"/>
    <lineage>
        <taxon>Eukaryota</taxon>
        <taxon>Metazoa</taxon>
        <taxon>Ecdysozoa</taxon>
        <taxon>Arthropoda</taxon>
        <taxon>Hexapoda</taxon>
        <taxon>Insecta</taxon>
        <taxon>Pterygota</taxon>
        <taxon>Neoptera</taxon>
        <taxon>Endopterygota</taxon>
        <taxon>Diptera</taxon>
        <taxon>Brachycera</taxon>
        <taxon>Muscomorpha</taxon>
        <taxon>Ephydroidea</taxon>
        <taxon>Drosophilidae</taxon>
        <taxon>Drosophila</taxon>
    </lineage>
</organism>
<feature type="chain" id="PRO_5042268780" evidence="1">
    <location>
        <begin position="22"/>
        <end position="128"/>
    </location>
</feature>
<feature type="signal peptide" evidence="1">
    <location>
        <begin position="1"/>
        <end position="21"/>
    </location>
</feature>
<protein>
    <submittedName>
        <fullName evidence="2">Uncharacterized protein</fullName>
    </submittedName>
</protein>
<dbReference type="AlphaFoldDB" id="A0AAD4K727"/>
<accession>A0AAD4K727</accession>
<gene>
    <name evidence="2" type="ORF">KR093_006860</name>
</gene>
<keyword evidence="1" id="KW-0732">Signal</keyword>
<dbReference type="EMBL" id="JAJJHW010000824">
    <property type="protein sequence ID" value="KAH8381494.1"/>
    <property type="molecule type" value="Genomic_DNA"/>
</dbReference>